<dbReference type="AlphaFoldDB" id="A0A345CRV3"/>
<sequence length="74" mass="8414">MPVSIVGVNISKTGNYTILITVSHLRAQFFGTLSYVPNLVRQAESYFKVIVPLRERSALRAVNVDYHCQRQSLF</sequence>
<dbReference type="EMBL" id="CP013970">
    <property type="protein sequence ID" value="AXF76170.1"/>
    <property type="molecule type" value="Genomic_DNA"/>
</dbReference>
<reference evidence="1 2" key="1">
    <citation type="submission" date="2016-01" db="EMBL/GenBank/DDBJ databases">
        <authorList>
            <person name="Oliw E.H."/>
        </authorList>
    </citation>
    <scope>NUCLEOTIDE SEQUENCE [LARGE SCALE GENOMIC DNA]</scope>
    <source>
        <strain evidence="1 2">MDcuke</strain>
    </source>
</reference>
<evidence type="ECO:0000313" key="2">
    <source>
        <dbReference type="Proteomes" id="UP000264980"/>
    </source>
</evidence>
<accession>A0A345CRV3</accession>
<dbReference type="Proteomes" id="UP000264980">
    <property type="component" value="Chromosome"/>
</dbReference>
<name>A0A345CRV3_9GAMM</name>
<protein>
    <submittedName>
        <fullName evidence="1">Uncharacterized protein</fullName>
    </submittedName>
</protein>
<gene>
    <name evidence="1" type="ORF">AV903_09095</name>
</gene>
<proteinExistence type="predicted"/>
<evidence type="ECO:0000313" key="1">
    <source>
        <dbReference type="EMBL" id="AXF76170.1"/>
    </source>
</evidence>
<organism evidence="1 2">
    <name type="scientific">Erwinia tracheiphila</name>
    <dbReference type="NCBI Taxonomy" id="65700"/>
    <lineage>
        <taxon>Bacteria</taxon>
        <taxon>Pseudomonadati</taxon>
        <taxon>Pseudomonadota</taxon>
        <taxon>Gammaproteobacteria</taxon>
        <taxon>Enterobacterales</taxon>
        <taxon>Erwiniaceae</taxon>
        <taxon>Erwinia</taxon>
    </lineage>
</organism>